<dbReference type="Proteomes" id="UP000240325">
    <property type="component" value="Segment"/>
</dbReference>
<dbReference type="EMBL" id="MF782455">
    <property type="protein sequence ID" value="ATZ80392.1"/>
    <property type="molecule type" value="Genomic_DNA"/>
</dbReference>
<reference evidence="1" key="1">
    <citation type="journal article" date="2017" name="Elife">
        <title>The kinetoplastid-infecting Bodo saltans virus (BsV), a window into the most abundant giant viruses in the sea.</title>
        <authorList>
            <person name="Deeg C.M."/>
            <person name="Chow C.-E.T."/>
            <person name="Suttle C.A."/>
        </authorList>
    </citation>
    <scope>NUCLEOTIDE SEQUENCE</scope>
    <source>
        <strain evidence="1">NG1</strain>
    </source>
</reference>
<gene>
    <name evidence="1" type="ORF">BMW23_0335</name>
</gene>
<name>A0A2H4UTY6_9VIRU</name>
<sequence length="121" mass="14121">MFKTNLPYYNEILPTSATVQRSLNSNDNYKFEQTGYWQVVDNGTYYYPAWKHYGKHVNVFCDRCNRSCLSASIGFKNYDLCLRCVDELTSKKIEDTKCGGKFINDNSITYQNNNFVDINSF</sequence>
<evidence type="ECO:0000313" key="1">
    <source>
        <dbReference type="EMBL" id="ATZ80392.1"/>
    </source>
</evidence>
<proteinExistence type="predicted"/>
<evidence type="ECO:0000313" key="2">
    <source>
        <dbReference type="Proteomes" id="UP000240325"/>
    </source>
</evidence>
<organism evidence="1">
    <name type="scientific">Bodo saltans virus</name>
    <dbReference type="NCBI Taxonomy" id="2024608"/>
    <lineage>
        <taxon>Viruses</taxon>
        <taxon>Varidnaviria</taxon>
        <taxon>Bamfordvirae</taxon>
        <taxon>Nucleocytoviricota</taxon>
        <taxon>Megaviricetes</taxon>
        <taxon>Imitervirales</taxon>
        <taxon>Mimiviridae</taxon>
        <taxon>Klosneuvirinae</taxon>
        <taxon>Theiavirus</taxon>
        <taxon>Theiavirus salishense</taxon>
    </lineage>
</organism>
<accession>A0A2H4UTY6</accession>
<protein>
    <submittedName>
        <fullName evidence="1">Uncharacterized protein</fullName>
    </submittedName>
</protein>
<keyword evidence="2" id="KW-1185">Reference proteome</keyword>